<dbReference type="CDD" id="cd01741">
    <property type="entry name" value="GATase1_1"/>
    <property type="match status" value="1"/>
</dbReference>
<dbReference type="Proteomes" id="UP000244810">
    <property type="component" value="Unassembled WGS sequence"/>
</dbReference>
<keyword evidence="2" id="KW-0315">Glutamine amidotransferase</keyword>
<dbReference type="GO" id="GO:0016740">
    <property type="term" value="F:transferase activity"/>
    <property type="evidence" value="ECO:0007669"/>
    <property type="project" value="UniProtKB-KW"/>
</dbReference>
<comment type="caution">
    <text evidence="2">The sequence shown here is derived from an EMBL/GenBank/DDBJ whole genome shotgun (WGS) entry which is preliminary data.</text>
</comment>
<proteinExistence type="predicted"/>
<keyword evidence="2" id="KW-0808">Transferase</keyword>
<feature type="domain" description="Glutamine amidotransferase" evidence="1">
    <location>
        <begin position="53"/>
        <end position="174"/>
    </location>
</feature>
<dbReference type="PANTHER" id="PTHR42695:SF5">
    <property type="entry name" value="GLUTAMINE AMIDOTRANSFERASE YLR126C-RELATED"/>
    <property type="match status" value="1"/>
</dbReference>
<dbReference type="EMBL" id="QDDR01000010">
    <property type="protein sequence ID" value="PVE46048.1"/>
    <property type="molecule type" value="Genomic_DNA"/>
</dbReference>
<evidence type="ECO:0000259" key="1">
    <source>
        <dbReference type="Pfam" id="PF00117"/>
    </source>
</evidence>
<reference evidence="2 3" key="1">
    <citation type="journal article" date="2011" name="Syst. Appl. Microbiol.">
        <title>Defluviimonas denitrificans gen. nov., sp. nov., and Pararhodobacter aggregans gen. nov., sp. nov., non-phototrophic Rhodobacteraceae from the biofilter of a marine aquaculture.</title>
        <authorList>
            <person name="Foesel B.U."/>
            <person name="Drake H.L."/>
            <person name="Schramm A."/>
        </authorList>
    </citation>
    <scope>NUCLEOTIDE SEQUENCE [LARGE SCALE GENOMIC DNA]</scope>
    <source>
        <strain evidence="2 3">D1-19</strain>
    </source>
</reference>
<dbReference type="PANTHER" id="PTHR42695">
    <property type="entry name" value="GLUTAMINE AMIDOTRANSFERASE YLR126C-RELATED"/>
    <property type="match status" value="1"/>
</dbReference>
<dbReference type="AlphaFoldDB" id="A0A2T7UN38"/>
<dbReference type="GO" id="GO:0005829">
    <property type="term" value="C:cytosol"/>
    <property type="evidence" value="ECO:0007669"/>
    <property type="project" value="TreeGrafter"/>
</dbReference>
<gene>
    <name evidence="2" type="ORF">DDE23_17790</name>
</gene>
<dbReference type="RefSeq" id="WP_107751873.1">
    <property type="nucleotide sequence ID" value="NZ_QBKF01000005.1"/>
</dbReference>
<keyword evidence="3" id="KW-1185">Reference proteome</keyword>
<dbReference type="OrthoDB" id="7365442at2"/>
<sequence>MKIGILQTGDAPQGLESHGTYPDMFETLLAGQGFTFARWRVNAMAFPASVTECDGWLITGSRHGVYEDHPFIAPLEQFIRDAIARDIPVAGICFGHQIMAQALGGKVEKYQGGWAVGPTEYDFGGETVTLNAWHQDQVTELPPGARVTATSPFCQYAGLAYGKTGYSVQPHPEFGDGFVGDLIDARGRGVVPDPLLDAARARLGAGPDSAVIARQLSDFFKAAHAERQQTVK</sequence>
<evidence type="ECO:0000313" key="2">
    <source>
        <dbReference type="EMBL" id="PVE46048.1"/>
    </source>
</evidence>
<name>A0A2T7UN38_9RHOB</name>
<dbReference type="SUPFAM" id="SSF52317">
    <property type="entry name" value="Class I glutamine amidotransferase-like"/>
    <property type="match status" value="1"/>
</dbReference>
<organism evidence="2 3">
    <name type="scientific">Pararhodobacter aggregans</name>
    <dbReference type="NCBI Taxonomy" id="404875"/>
    <lineage>
        <taxon>Bacteria</taxon>
        <taxon>Pseudomonadati</taxon>
        <taxon>Pseudomonadota</taxon>
        <taxon>Alphaproteobacteria</taxon>
        <taxon>Rhodobacterales</taxon>
        <taxon>Paracoccaceae</taxon>
        <taxon>Pararhodobacter</taxon>
    </lineage>
</organism>
<dbReference type="PROSITE" id="PS51273">
    <property type="entry name" value="GATASE_TYPE_1"/>
    <property type="match status" value="1"/>
</dbReference>
<dbReference type="Gene3D" id="3.40.50.880">
    <property type="match status" value="1"/>
</dbReference>
<evidence type="ECO:0000313" key="3">
    <source>
        <dbReference type="Proteomes" id="UP000244810"/>
    </source>
</evidence>
<dbReference type="InterPro" id="IPR017926">
    <property type="entry name" value="GATASE"/>
</dbReference>
<protein>
    <submittedName>
        <fullName evidence="2">Glutamine amidotransferase</fullName>
    </submittedName>
</protein>
<dbReference type="InterPro" id="IPR044992">
    <property type="entry name" value="ChyE-like"/>
</dbReference>
<dbReference type="Pfam" id="PF00117">
    <property type="entry name" value="GATase"/>
    <property type="match status" value="1"/>
</dbReference>
<accession>A0A2T7UN38</accession>
<dbReference type="InterPro" id="IPR029062">
    <property type="entry name" value="Class_I_gatase-like"/>
</dbReference>